<gene>
    <name evidence="1" type="ORF">ACFPZ3_61830</name>
</gene>
<sequence length="108" mass="12281">MIVEMVLTNQDRPIHAADRVAVIQAWLRLDVRDRQLSVLRNTFPNWDISYALDPAGHWIWSAVARQELTLEMATAGAVRKVHSGDPVNLMAALTYQAWLVERATRPHP</sequence>
<proteinExistence type="predicted"/>
<protein>
    <submittedName>
        <fullName evidence="1">Uncharacterized protein</fullName>
    </submittedName>
</protein>
<dbReference type="Proteomes" id="UP001596058">
    <property type="component" value="Unassembled WGS sequence"/>
</dbReference>
<dbReference type="RefSeq" id="WP_379523771.1">
    <property type="nucleotide sequence ID" value="NZ_JBHSPA010000111.1"/>
</dbReference>
<evidence type="ECO:0000313" key="2">
    <source>
        <dbReference type="Proteomes" id="UP001596058"/>
    </source>
</evidence>
<dbReference type="EMBL" id="JBHSPA010000111">
    <property type="protein sequence ID" value="MFC5834357.1"/>
    <property type="molecule type" value="Genomic_DNA"/>
</dbReference>
<comment type="caution">
    <text evidence="1">The sequence shown here is derived from an EMBL/GenBank/DDBJ whole genome shotgun (WGS) entry which is preliminary data.</text>
</comment>
<organism evidence="1 2">
    <name type="scientific">Nonomuraea insulae</name>
    <dbReference type="NCBI Taxonomy" id="1616787"/>
    <lineage>
        <taxon>Bacteria</taxon>
        <taxon>Bacillati</taxon>
        <taxon>Actinomycetota</taxon>
        <taxon>Actinomycetes</taxon>
        <taxon>Streptosporangiales</taxon>
        <taxon>Streptosporangiaceae</taxon>
        <taxon>Nonomuraea</taxon>
    </lineage>
</organism>
<reference evidence="2" key="1">
    <citation type="journal article" date="2019" name="Int. J. Syst. Evol. Microbiol.">
        <title>The Global Catalogue of Microorganisms (GCM) 10K type strain sequencing project: providing services to taxonomists for standard genome sequencing and annotation.</title>
        <authorList>
            <consortium name="The Broad Institute Genomics Platform"/>
            <consortium name="The Broad Institute Genome Sequencing Center for Infectious Disease"/>
            <person name="Wu L."/>
            <person name="Ma J."/>
        </authorList>
    </citation>
    <scope>NUCLEOTIDE SEQUENCE [LARGE SCALE GENOMIC DNA]</scope>
    <source>
        <strain evidence="2">CCUG 53903</strain>
    </source>
</reference>
<evidence type="ECO:0000313" key="1">
    <source>
        <dbReference type="EMBL" id="MFC5834357.1"/>
    </source>
</evidence>
<accession>A0ABW1DA63</accession>
<name>A0ABW1DA63_9ACTN</name>
<keyword evidence="2" id="KW-1185">Reference proteome</keyword>